<dbReference type="SMART" id="SM00382">
    <property type="entry name" value="AAA"/>
    <property type="match status" value="1"/>
</dbReference>
<feature type="domain" description="BRCT" evidence="24">
    <location>
        <begin position="370"/>
        <end position="447"/>
    </location>
</feature>
<dbReference type="GO" id="GO:0005524">
    <property type="term" value="F:ATP binding"/>
    <property type="evidence" value="ECO:0007669"/>
    <property type="project" value="UniProtKB-KW"/>
</dbReference>
<keyword evidence="10" id="KW-0547">Nucleotide-binding</keyword>
<evidence type="ECO:0000256" key="11">
    <source>
        <dbReference type="ARBA" id="ARBA00022765"/>
    </source>
</evidence>
<dbReference type="SUPFAM" id="SSF52540">
    <property type="entry name" value="P-loop containing nucleoside triphosphate hydrolases"/>
    <property type="match status" value="1"/>
</dbReference>
<dbReference type="PROSITE" id="PS50172">
    <property type="entry name" value="BRCT"/>
    <property type="match status" value="1"/>
</dbReference>
<dbReference type="Gene3D" id="3.30.1740.10">
    <property type="entry name" value="Zinc finger, PARP-type"/>
    <property type="match status" value="2"/>
</dbReference>
<evidence type="ECO:0000256" key="13">
    <source>
        <dbReference type="ARBA" id="ARBA00022801"/>
    </source>
</evidence>
<dbReference type="Pfam" id="PF17862">
    <property type="entry name" value="AAA_lid_3"/>
    <property type="match status" value="1"/>
</dbReference>
<dbReference type="GO" id="GO:0008270">
    <property type="term" value="F:zinc ion binding"/>
    <property type="evidence" value="ECO:0007669"/>
    <property type="project" value="InterPro"/>
</dbReference>
<dbReference type="InterPro" id="IPR000642">
    <property type="entry name" value="Peptidase_M41"/>
</dbReference>
<dbReference type="EC" id="2.4.2.-" evidence="21"/>
<comment type="similarity">
    <text evidence="20">Belongs to the ARTD/PARP family.</text>
</comment>
<dbReference type="Gene3D" id="2.20.25.630">
    <property type="match status" value="1"/>
</dbReference>
<evidence type="ECO:0000256" key="14">
    <source>
        <dbReference type="ARBA" id="ARBA00022833"/>
    </source>
</evidence>
<organism evidence="29">
    <name type="scientific">Neodiprion lecontei</name>
    <name type="common">Redheaded pine sawfly</name>
    <dbReference type="NCBI Taxonomy" id="441921"/>
    <lineage>
        <taxon>Eukaryota</taxon>
        <taxon>Metazoa</taxon>
        <taxon>Ecdysozoa</taxon>
        <taxon>Arthropoda</taxon>
        <taxon>Hexapoda</taxon>
        <taxon>Insecta</taxon>
        <taxon>Pterygota</taxon>
        <taxon>Neoptera</taxon>
        <taxon>Endopterygota</taxon>
        <taxon>Hymenoptera</taxon>
        <taxon>Tenthredinoidea</taxon>
        <taxon>Diprionidae</taxon>
        <taxon>Diprioninae</taxon>
        <taxon>Neodiprion</taxon>
    </lineage>
</organism>
<evidence type="ECO:0000256" key="5">
    <source>
        <dbReference type="ARBA" id="ARBA00022670"/>
    </source>
</evidence>
<dbReference type="CDD" id="cd08001">
    <property type="entry name" value="WGR_PARP1_like"/>
    <property type="match status" value="1"/>
</dbReference>
<evidence type="ECO:0000256" key="19">
    <source>
        <dbReference type="ARBA" id="ARBA00023242"/>
    </source>
</evidence>
<keyword evidence="5" id="KW-0645">Protease</keyword>
<evidence type="ECO:0000256" key="18">
    <source>
        <dbReference type="ARBA" id="ARBA00023125"/>
    </source>
</evidence>
<dbReference type="Gene3D" id="1.10.8.60">
    <property type="match status" value="1"/>
</dbReference>
<dbReference type="FunCoup" id="A0A6J0BIB6">
    <property type="interactions" value="1013"/>
</dbReference>
<comment type="cofactor">
    <cofactor evidence="1">
        <name>Zn(2+)</name>
        <dbReference type="ChEBI" id="CHEBI:29105"/>
    </cofactor>
</comment>
<feature type="compositionally biased region" description="Polar residues" evidence="22">
    <location>
        <begin position="1770"/>
        <end position="1794"/>
    </location>
</feature>
<feature type="region of interest" description="Disordered" evidence="22">
    <location>
        <begin position="1102"/>
        <end position="1127"/>
    </location>
</feature>
<dbReference type="Gene3D" id="1.10.20.130">
    <property type="match status" value="1"/>
</dbReference>
<dbReference type="InterPro" id="IPR003959">
    <property type="entry name" value="ATPase_AAA_core"/>
</dbReference>
<dbReference type="HAMAP" id="MF_01458">
    <property type="entry name" value="FtsH"/>
    <property type="match status" value="1"/>
</dbReference>
<dbReference type="InterPro" id="IPR001357">
    <property type="entry name" value="BRCT_dom"/>
</dbReference>
<feature type="compositionally biased region" description="Polar residues" evidence="22">
    <location>
        <begin position="1114"/>
        <end position="1123"/>
    </location>
</feature>
<dbReference type="GO" id="GO:0005745">
    <property type="term" value="C:m-AAA complex"/>
    <property type="evidence" value="ECO:0007669"/>
    <property type="project" value="TreeGrafter"/>
</dbReference>
<dbReference type="PROSITE" id="PS50064">
    <property type="entry name" value="ZF_PARP_2"/>
    <property type="match status" value="2"/>
</dbReference>
<reference evidence="29" key="1">
    <citation type="submission" date="2025-08" db="UniProtKB">
        <authorList>
            <consortium name="RefSeq"/>
        </authorList>
    </citation>
    <scope>IDENTIFICATION</scope>
    <source>
        <tissue evidence="29">Thorax and Abdomen</tissue>
    </source>
</reference>
<dbReference type="Pfam" id="PF08063">
    <property type="entry name" value="Zn_ribbon_PADR1"/>
    <property type="match status" value="1"/>
</dbReference>
<dbReference type="PROSITE" id="PS51060">
    <property type="entry name" value="PARP_ALPHA_HD"/>
    <property type="match status" value="1"/>
</dbReference>
<sequence length="1794" mass="202402">MSVKNCELPYYVEYSKSGRAGCKTCKNSIAQGSLRIAAMVQSPFHDGKIPHWYHSDCFFLKQRPKTTDDIANFDGIRWEDQEIVSKALENVSNTAPTRGKKRSDAPLSGALKDFKVEYAKSSRAMCRGCEETIIKNEVRISKKDYESENARAYGGQDRWYHIQCFSKLRKELEFFETGKKLPGFDGLNKEDQETLKKTLMKIKEDAPPTKKLKSEPSDPEEELQLKLQNQMVFSMRDKLSALHKRALISLLEANKQKVPEGISDMLDRISDAMIFGVLNPCTKCQGQLVYNSGLGYICTGDITEWTKCEHVTQDPKRSKFVVPANLKEAHLFLKEYKSRVMRRLIRITAPTTSSSVKKEDQLDSGPKIQAKPKPLKNMEFLVIGKIQRDKEELKKEILLLGGKLGTKIHKNLAACISNPTEVEKMNKRMQEIKEADIQVVSEDFIDEAKEFDKPAIMLINKKNICTWGGDPSLRITAVMEKSKSRGKSQFEKSVSGKIKMRVKGGGAVDPDSGLEDRAHIYENGRDKYTVTLGITDIQSKKNSYYKLQVLKDDKQKKYWLFRSWGRIGTSIGGTKIENLPLEKCIEQFEFFYEEKSGNKWSRRDNFIKIPSKMYPIDVDYGGDDDTTKKLMESEIKSNLKKPLQDLIKLIFDVDTMRKVMLEFEIDLAKMPLGKLSKKQIDKAYKVLSELQEFIKSGGVDYCKFVDASNRFYTLIPHDFGVSDPIILENEEQIKSKSEMLDSLLELEIAYNLLNAKTDESKNPLDAHYEQLNTDIDVLDVETNEYKLIERYVKNTHASTHSHYELEIDQVFVVKRKGEDKRYKPFKKLPNKKLLWHGSRTTNFVGILSQGLRIAPPEAPVTGYMFGKGIYFADMVSKSANYCCTNRQNPTGLLLLCEVALGNTYERHAADYVEKLPKGKHSTLGLGQTQPDPDDFHITSDGVQVPYGKPVPAKLSKSTSLLYNEYIVYDVAQVQVQYLVKTNFRYKLHTRGHSDCKTKLENMQRVIKCPKRYLPSVNDIFKLASTVAGKYESVLSRPNFRLVLNRALRISQCLSFQGQMRMRMHKEVCAIYTVLRRSGFDSDSKLRCFYNARCFCTTGTNNSNKAASGGRAGEPSSQSSGDNPNKNDNEKVSGLVPKYLMWLTFFWLIVSLVTMLTPNNSQREQIVYVSWNDFLHHMLSKGEVKELILRPQIDMVIIILHPDAVIKGRKIGNVTHLMTVGDLDRFEEKLRAAEDKLNIRQEDRVPISYDRGHITTGQTMMVLLAGALLAFLISRLRSVKPSINMEGFRQMTRAKFTLVDPLTGRGKGVRFDDVAGLKEAKTEVMEFVDYLKHPEHYKTLGAKVPKGAILLGPPGCGKTLLAKAVATEANVPFLSMNGSEFIEMIGGLGAARVRDLFKEAKSRAPCIIYIDEIDAIGKKRSSGMSDSGSSSSESDQTLNQLLVEMDGMASKEGVIMLASTNRADVLDKALLRPGRFDRHILIDLPTVDEREQIFKHHLKGIKLEQGPEVYSKRLAYLTPGFSGADIANVCNEAALHAARFKKKIVGSVDLEYAVERMVGGTEKRQHAMSPTEKRTIAYHEAGHALVGWMLEHTDALLKVSIIPRTNLALGFAQYTPTDQKLYTTEQLFDRMCMALGGRVAESVTFNRVTTGAQNDLTKVTEMAYAQVQQFGMNSTVGLLSFDKEVTGQKSKKPYSKKLANMMDVEARRLISQAYKRTEQVLIAERDKLVLLAETLLDKETLNYNDVVALIGPPPHGRKNLIEPADFEASVGSLQDTTQPSSTKPIETNDSEPTSS</sequence>
<dbReference type="InParanoid" id="A0A6J0BIB6"/>
<dbReference type="PANTHER" id="PTHR43655">
    <property type="entry name" value="ATP-DEPENDENT PROTEASE"/>
    <property type="match status" value="1"/>
</dbReference>
<dbReference type="SUPFAM" id="SSF57716">
    <property type="entry name" value="Glucocorticoid receptor-like (DNA-binding domain)"/>
    <property type="match status" value="2"/>
</dbReference>
<dbReference type="InterPro" id="IPR003593">
    <property type="entry name" value="AAA+_ATPase"/>
</dbReference>
<comment type="similarity">
    <text evidence="4">In the N-terminal section; belongs to the AAA ATPase family.</text>
</comment>
<dbReference type="Gene3D" id="3.90.228.10">
    <property type="match status" value="1"/>
</dbReference>
<dbReference type="InterPro" id="IPR027417">
    <property type="entry name" value="P-loop_NTPase"/>
</dbReference>
<dbReference type="SUPFAM" id="SSF47587">
    <property type="entry name" value="Domain of poly(ADP-ribose) polymerase"/>
    <property type="match status" value="1"/>
</dbReference>
<feature type="domain" description="PARP-type" evidence="23">
    <location>
        <begin position="10"/>
        <end position="92"/>
    </location>
</feature>
<evidence type="ECO:0000256" key="22">
    <source>
        <dbReference type="SAM" id="MobiDB-lite"/>
    </source>
</evidence>
<dbReference type="InterPro" id="IPR001510">
    <property type="entry name" value="Znf_PARP"/>
</dbReference>
<evidence type="ECO:0000256" key="7">
    <source>
        <dbReference type="ARBA" id="ARBA00022679"/>
    </source>
</evidence>
<dbReference type="Pfam" id="PF21728">
    <property type="entry name" value="PADR1_N"/>
    <property type="match status" value="1"/>
</dbReference>
<keyword evidence="17" id="KW-0482">Metalloprotease</keyword>
<evidence type="ECO:0000259" key="27">
    <source>
        <dbReference type="PROSITE" id="PS51977"/>
    </source>
</evidence>
<evidence type="ECO:0000256" key="20">
    <source>
        <dbReference type="ARBA" id="ARBA00024347"/>
    </source>
</evidence>
<dbReference type="InterPro" id="IPR012317">
    <property type="entry name" value="Poly(ADP-ribose)pol_cat_dom"/>
</dbReference>
<dbReference type="SMART" id="SM00292">
    <property type="entry name" value="BRCT"/>
    <property type="match status" value="1"/>
</dbReference>
<evidence type="ECO:0000256" key="2">
    <source>
        <dbReference type="ARBA" id="ARBA00004123"/>
    </source>
</evidence>
<evidence type="ECO:0000313" key="29">
    <source>
        <dbReference type="RefSeq" id="XP_015514510.2"/>
    </source>
</evidence>
<dbReference type="PROSITE" id="PS51059">
    <property type="entry name" value="PARP_CATALYTIC"/>
    <property type="match status" value="1"/>
</dbReference>
<proteinExistence type="inferred from homology"/>
<dbReference type="GO" id="GO:0016887">
    <property type="term" value="F:ATP hydrolysis activity"/>
    <property type="evidence" value="ECO:0007669"/>
    <property type="project" value="InterPro"/>
</dbReference>
<dbReference type="RefSeq" id="XP_015514510.2">
    <property type="nucleotide sequence ID" value="XM_015659024.2"/>
</dbReference>
<dbReference type="AlphaFoldDB" id="A0A6J0BIB6"/>
<evidence type="ECO:0000256" key="8">
    <source>
        <dbReference type="ARBA" id="ARBA00022695"/>
    </source>
</evidence>
<dbReference type="Pfam" id="PF00004">
    <property type="entry name" value="AAA"/>
    <property type="match status" value="1"/>
</dbReference>
<keyword evidence="9" id="KW-0479">Metal-binding</keyword>
<evidence type="ECO:0000256" key="17">
    <source>
        <dbReference type="ARBA" id="ARBA00023049"/>
    </source>
</evidence>
<dbReference type="GeneID" id="107220430"/>
<dbReference type="InterPro" id="IPR037219">
    <property type="entry name" value="Peptidase_M41-like"/>
</dbReference>
<dbReference type="InterPro" id="IPR050928">
    <property type="entry name" value="ATP-dep_Zn_Metalloprotease"/>
</dbReference>
<evidence type="ECO:0000313" key="28">
    <source>
        <dbReference type="Proteomes" id="UP000829291"/>
    </source>
</evidence>
<keyword evidence="7 21" id="KW-0808">Transferase</keyword>
<dbReference type="OrthoDB" id="429950at2759"/>
<evidence type="ECO:0000256" key="12">
    <source>
        <dbReference type="ARBA" id="ARBA00022771"/>
    </source>
</evidence>
<dbReference type="InterPro" id="IPR008893">
    <property type="entry name" value="WGR_domain"/>
</dbReference>
<dbReference type="SMART" id="SM01336">
    <property type="entry name" value="zf-PARP"/>
    <property type="match status" value="2"/>
</dbReference>
<protein>
    <recommendedName>
        <fullName evidence="21">Poly [ADP-ribose] polymerase</fullName>
        <shortName evidence="21">PARP</shortName>
        <ecNumber evidence="21">2.4.2.-</ecNumber>
    </recommendedName>
</protein>
<dbReference type="Gene3D" id="1.20.142.10">
    <property type="entry name" value="Poly(ADP-ribose) polymerase, regulatory domain"/>
    <property type="match status" value="1"/>
</dbReference>
<keyword evidence="19" id="KW-0539">Nucleus</keyword>
<dbReference type="PANTHER" id="PTHR43655:SF8">
    <property type="entry name" value="PARAPLEGIN"/>
    <property type="match status" value="1"/>
</dbReference>
<keyword evidence="15" id="KW-0067">ATP-binding</keyword>
<dbReference type="NCBIfam" id="TIGR01241">
    <property type="entry name" value="FtsH_fam"/>
    <property type="match status" value="1"/>
</dbReference>
<dbReference type="InterPro" id="IPR036420">
    <property type="entry name" value="BRCT_dom_sf"/>
</dbReference>
<dbReference type="CDD" id="cd01437">
    <property type="entry name" value="parp_like"/>
    <property type="match status" value="1"/>
</dbReference>
<name>A0A6J0BIB6_NEOLC</name>
<evidence type="ECO:0000256" key="15">
    <source>
        <dbReference type="ARBA" id="ARBA00022840"/>
    </source>
</evidence>
<dbReference type="Gene3D" id="3.40.50.300">
    <property type="entry name" value="P-loop containing nucleotide triphosphate hydrolases"/>
    <property type="match status" value="1"/>
</dbReference>
<dbReference type="InterPro" id="IPR011546">
    <property type="entry name" value="Pept_M41_FtsH_extracell"/>
</dbReference>
<evidence type="ECO:0000256" key="21">
    <source>
        <dbReference type="RuleBase" id="RU362114"/>
    </source>
</evidence>
<keyword evidence="16 21" id="KW-0520">NAD</keyword>
<dbReference type="CDD" id="cd17747">
    <property type="entry name" value="BRCT_PARP1"/>
    <property type="match status" value="1"/>
</dbReference>
<dbReference type="InterPro" id="IPR004102">
    <property type="entry name" value="Poly(ADP-ribose)pol_reg_dom"/>
</dbReference>
<evidence type="ECO:0000256" key="16">
    <source>
        <dbReference type="ARBA" id="ARBA00023027"/>
    </source>
</evidence>
<keyword evidence="11" id="KW-0013">ADP-ribosylation</keyword>
<dbReference type="SMART" id="SM01335">
    <property type="entry name" value="PADR1"/>
    <property type="match status" value="1"/>
</dbReference>
<dbReference type="GO" id="GO:0034982">
    <property type="term" value="P:mitochondrial protein processing"/>
    <property type="evidence" value="ECO:0007669"/>
    <property type="project" value="TreeGrafter"/>
</dbReference>
<dbReference type="Pfam" id="PF02877">
    <property type="entry name" value="PARP_reg"/>
    <property type="match status" value="1"/>
</dbReference>
<dbReference type="InterPro" id="IPR049296">
    <property type="entry name" value="PARP1-like_PADR1_N"/>
</dbReference>
<dbReference type="SUPFAM" id="SSF52113">
    <property type="entry name" value="BRCT domain"/>
    <property type="match status" value="1"/>
</dbReference>
<evidence type="ECO:0000259" key="23">
    <source>
        <dbReference type="PROSITE" id="PS50064"/>
    </source>
</evidence>
<evidence type="ECO:0000259" key="25">
    <source>
        <dbReference type="PROSITE" id="PS51059"/>
    </source>
</evidence>
<dbReference type="KEGG" id="nlo:107220430"/>
<dbReference type="InterPro" id="IPR036930">
    <property type="entry name" value="WGR_dom_sf"/>
</dbReference>
<dbReference type="InterPro" id="IPR036616">
    <property type="entry name" value="Poly(ADP-ribose)pol_reg_dom_sf"/>
</dbReference>
<dbReference type="Proteomes" id="UP000829291">
    <property type="component" value="Chromosome 2"/>
</dbReference>
<dbReference type="Pfam" id="PF06480">
    <property type="entry name" value="FtsH_ext"/>
    <property type="match status" value="1"/>
</dbReference>
<comment type="subcellular location">
    <subcellularLocation>
        <location evidence="2">Nucleus</location>
    </subcellularLocation>
</comment>
<dbReference type="Pfam" id="PF00644">
    <property type="entry name" value="PARP"/>
    <property type="match status" value="1"/>
</dbReference>
<evidence type="ECO:0000256" key="1">
    <source>
        <dbReference type="ARBA" id="ARBA00001947"/>
    </source>
</evidence>
<dbReference type="SUPFAM" id="SSF142921">
    <property type="entry name" value="WGR domain-like"/>
    <property type="match status" value="1"/>
</dbReference>
<dbReference type="CDD" id="cd19501">
    <property type="entry name" value="RecA-like_FtsH"/>
    <property type="match status" value="1"/>
</dbReference>
<keyword evidence="18" id="KW-0238">DNA-binding</keyword>
<comment type="similarity">
    <text evidence="3">In the C-terminal section; belongs to the peptidase M41 family.</text>
</comment>
<dbReference type="PROSITE" id="PS52007">
    <property type="entry name" value="PADR1"/>
    <property type="match status" value="1"/>
</dbReference>
<feature type="domain" description="PARP-type" evidence="23">
    <location>
        <begin position="114"/>
        <end position="203"/>
    </location>
</feature>
<keyword evidence="28" id="KW-1185">Reference proteome</keyword>
<feature type="domain" description="PARP catalytic" evidence="25">
    <location>
        <begin position="762"/>
        <end position="990"/>
    </location>
</feature>
<dbReference type="Gene3D" id="3.40.50.10190">
    <property type="entry name" value="BRCT domain"/>
    <property type="match status" value="1"/>
</dbReference>
<dbReference type="GO" id="GO:0004176">
    <property type="term" value="F:ATP-dependent peptidase activity"/>
    <property type="evidence" value="ECO:0007669"/>
    <property type="project" value="InterPro"/>
</dbReference>
<evidence type="ECO:0000256" key="3">
    <source>
        <dbReference type="ARBA" id="ARBA00010044"/>
    </source>
</evidence>
<feature type="domain" description="PARP alpha-helical" evidence="26">
    <location>
        <begin position="636"/>
        <end position="754"/>
    </location>
</feature>
<dbReference type="PROSITE" id="PS51977">
    <property type="entry name" value="WGR"/>
    <property type="match status" value="1"/>
</dbReference>
<dbReference type="SUPFAM" id="SSF140990">
    <property type="entry name" value="FtsH protease domain-like"/>
    <property type="match status" value="1"/>
</dbReference>
<dbReference type="InterPro" id="IPR005936">
    <property type="entry name" value="FtsH"/>
</dbReference>
<dbReference type="SMART" id="SM00773">
    <property type="entry name" value="WGR"/>
    <property type="match status" value="1"/>
</dbReference>
<evidence type="ECO:0000256" key="6">
    <source>
        <dbReference type="ARBA" id="ARBA00022676"/>
    </source>
</evidence>
<dbReference type="Pfam" id="PF05406">
    <property type="entry name" value="WGR"/>
    <property type="match status" value="1"/>
</dbReference>
<accession>A0A6J0BIB6</accession>
<dbReference type="InterPro" id="IPR012982">
    <property type="entry name" value="PARP1-like_PADR1_Zn_ribbon"/>
</dbReference>
<keyword evidence="14" id="KW-0862">Zinc</keyword>
<evidence type="ECO:0000259" key="24">
    <source>
        <dbReference type="PROSITE" id="PS50172"/>
    </source>
</evidence>
<evidence type="ECO:0000256" key="10">
    <source>
        <dbReference type="ARBA" id="ARBA00022741"/>
    </source>
</evidence>
<evidence type="ECO:0000259" key="26">
    <source>
        <dbReference type="PROSITE" id="PS51060"/>
    </source>
</evidence>
<dbReference type="Gene3D" id="1.20.58.760">
    <property type="entry name" value="Peptidase M41"/>
    <property type="match status" value="1"/>
</dbReference>
<dbReference type="Gene3D" id="3.40.1690.20">
    <property type="match status" value="1"/>
</dbReference>
<feature type="domain" description="WGR" evidence="27">
    <location>
        <begin position="517"/>
        <end position="613"/>
    </location>
</feature>
<dbReference type="InterPro" id="IPR041569">
    <property type="entry name" value="AAA_lid_3"/>
</dbReference>
<gene>
    <name evidence="29" type="primary">LOC107220430</name>
</gene>
<evidence type="ECO:0000256" key="9">
    <source>
        <dbReference type="ARBA" id="ARBA00022723"/>
    </source>
</evidence>
<keyword evidence="12" id="KW-0863">Zinc-finger</keyword>
<dbReference type="SUPFAM" id="SSF56399">
    <property type="entry name" value="ADP-ribosylation"/>
    <property type="match status" value="1"/>
</dbReference>
<dbReference type="GO" id="GO:0004222">
    <property type="term" value="F:metalloendopeptidase activity"/>
    <property type="evidence" value="ECO:0007669"/>
    <property type="project" value="InterPro"/>
</dbReference>
<keyword evidence="13" id="KW-0378">Hydrolase</keyword>
<dbReference type="Pfam" id="PF01434">
    <property type="entry name" value="Peptidase_M41"/>
    <property type="match status" value="1"/>
</dbReference>
<dbReference type="InterPro" id="IPR036957">
    <property type="entry name" value="Znf_PARP_sf"/>
</dbReference>
<dbReference type="Pfam" id="PF00645">
    <property type="entry name" value="zf-PARP"/>
    <property type="match status" value="2"/>
</dbReference>
<keyword evidence="6 21" id="KW-0328">Glycosyltransferase</keyword>
<feature type="region of interest" description="Disordered" evidence="22">
    <location>
        <begin position="1756"/>
        <end position="1794"/>
    </location>
</feature>
<dbReference type="InterPro" id="IPR038650">
    <property type="entry name" value="PADR1_C_dom_sf"/>
</dbReference>
<evidence type="ECO:0000256" key="4">
    <source>
        <dbReference type="ARBA" id="ARBA00010550"/>
    </source>
</evidence>
<keyword evidence="8" id="KW-0548">Nucleotidyltransferase</keyword>